<keyword evidence="2" id="KW-1185">Reference proteome</keyword>
<gene>
    <name evidence="1" type="ORF">BIW11_03075</name>
</gene>
<name>A0A1V9XSQ5_9ACAR</name>
<evidence type="ECO:0000313" key="2">
    <source>
        <dbReference type="Proteomes" id="UP000192247"/>
    </source>
</evidence>
<comment type="caution">
    <text evidence="1">The sequence shown here is derived from an EMBL/GenBank/DDBJ whole genome shotgun (WGS) entry which is preliminary data.</text>
</comment>
<dbReference type="EMBL" id="MNPL01004830">
    <property type="protein sequence ID" value="OQR76432.1"/>
    <property type="molecule type" value="Genomic_DNA"/>
</dbReference>
<proteinExistence type="predicted"/>
<dbReference type="AlphaFoldDB" id="A0A1V9XSQ5"/>
<protein>
    <submittedName>
        <fullName evidence="1">Uncharacterized protein</fullName>
    </submittedName>
</protein>
<evidence type="ECO:0000313" key="1">
    <source>
        <dbReference type="EMBL" id="OQR76432.1"/>
    </source>
</evidence>
<reference evidence="1 2" key="1">
    <citation type="journal article" date="2017" name="Gigascience">
        <title>Draft genome of the honey bee ectoparasitic mite, Tropilaelaps mercedesae, is shaped by the parasitic life history.</title>
        <authorList>
            <person name="Dong X."/>
            <person name="Armstrong S.D."/>
            <person name="Xia D."/>
            <person name="Makepeace B.L."/>
            <person name="Darby A.C."/>
            <person name="Kadowaki T."/>
        </authorList>
    </citation>
    <scope>NUCLEOTIDE SEQUENCE [LARGE SCALE GENOMIC DNA]</scope>
    <source>
        <strain evidence="1">Wuxi-XJTLU</strain>
    </source>
</reference>
<dbReference type="InParanoid" id="A0A1V9XSQ5"/>
<dbReference type="Proteomes" id="UP000192247">
    <property type="component" value="Unassembled WGS sequence"/>
</dbReference>
<sequence length="42" mass="4849">MCEAGSGREEERVDLVFKNMKGVKQTRKAILKLRRRFTVPIG</sequence>
<accession>A0A1V9XSQ5</accession>
<organism evidence="1 2">
    <name type="scientific">Tropilaelaps mercedesae</name>
    <dbReference type="NCBI Taxonomy" id="418985"/>
    <lineage>
        <taxon>Eukaryota</taxon>
        <taxon>Metazoa</taxon>
        <taxon>Ecdysozoa</taxon>
        <taxon>Arthropoda</taxon>
        <taxon>Chelicerata</taxon>
        <taxon>Arachnida</taxon>
        <taxon>Acari</taxon>
        <taxon>Parasitiformes</taxon>
        <taxon>Mesostigmata</taxon>
        <taxon>Gamasina</taxon>
        <taxon>Dermanyssoidea</taxon>
        <taxon>Laelapidae</taxon>
        <taxon>Tropilaelaps</taxon>
    </lineage>
</organism>